<dbReference type="GO" id="GO:0005886">
    <property type="term" value="C:plasma membrane"/>
    <property type="evidence" value="ECO:0007669"/>
    <property type="project" value="InterPro"/>
</dbReference>
<evidence type="ECO:0000256" key="2">
    <source>
        <dbReference type="ARBA" id="ARBA00022692"/>
    </source>
</evidence>
<keyword evidence="5" id="KW-0175">Coiled coil</keyword>
<feature type="domain" description="Translocation and assembly module TamB C-terminal" evidence="7">
    <location>
        <begin position="7"/>
        <end position="286"/>
    </location>
</feature>
<proteinExistence type="predicted"/>
<gene>
    <name evidence="8" type="ORF">IAC94_05785</name>
</gene>
<evidence type="ECO:0000256" key="6">
    <source>
        <dbReference type="SAM" id="MobiDB-lite"/>
    </source>
</evidence>
<protein>
    <submittedName>
        <fullName evidence="8">Translocation/assembly module TamB domain-containing protein</fullName>
    </submittedName>
</protein>
<organism evidence="8 9">
    <name type="scientific">Candidatus Coprenecus avistercoris</name>
    <dbReference type="NCBI Taxonomy" id="2840730"/>
    <lineage>
        <taxon>Bacteria</taxon>
        <taxon>Pseudomonadati</taxon>
        <taxon>Bacteroidota</taxon>
        <taxon>Bacteroidia</taxon>
        <taxon>Bacteroidales</taxon>
        <taxon>Rikenellaceae</taxon>
        <taxon>Rikenellaceae incertae sedis</taxon>
        <taxon>Candidatus Coprenecus</taxon>
    </lineage>
</organism>
<dbReference type="AlphaFoldDB" id="A0A9D1E1B3"/>
<evidence type="ECO:0000256" key="1">
    <source>
        <dbReference type="ARBA" id="ARBA00004167"/>
    </source>
</evidence>
<feature type="region of interest" description="Disordered" evidence="6">
    <location>
        <begin position="338"/>
        <end position="363"/>
    </location>
</feature>
<comment type="subcellular location">
    <subcellularLocation>
        <location evidence="1">Membrane</location>
        <topology evidence="1">Single-pass membrane protein</topology>
    </subcellularLocation>
</comment>
<evidence type="ECO:0000313" key="8">
    <source>
        <dbReference type="EMBL" id="HIR63015.1"/>
    </source>
</evidence>
<evidence type="ECO:0000256" key="3">
    <source>
        <dbReference type="ARBA" id="ARBA00022989"/>
    </source>
</evidence>
<comment type="caution">
    <text evidence="8">The sequence shown here is derived from an EMBL/GenBank/DDBJ whole genome shotgun (WGS) entry which is preliminary data.</text>
</comment>
<name>A0A9D1E1B3_9BACT</name>
<feature type="coiled-coil region" evidence="5">
    <location>
        <begin position="301"/>
        <end position="331"/>
    </location>
</feature>
<reference evidence="8" key="1">
    <citation type="submission" date="2020-10" db="EMBL/GenBank/DDBJ databases">
        <authorList>
            <person name="Gilroy R."/>
        </authorList>
    </citation>
    <scope>NUCLEOTIDE SEQUENCE</scope>
    <source>
        <strain evidence="8">ChiHjej13B12-12457</strain>
    </source>
</reference>
<dbReference type="InterPro" id="IPR007452">
    <property type="entry name" value="TamB_C"/>
</dbReference>
<dbReference type="Proteomes" id="UP000886744">
    <property type="component" value="Unassembled WGS sequence"/>
</dbReference>
<reference evidence="8" key="2">
    <citation type="journal article" date="2021" name="PeerJ">
        <title>Extensive microbial diversity within the chicken gut microbiome revealed by metagenomics and culture.</title>
        <authorList>
            <person name="Gilroy R."/>
            <person name="Ravi A."/>
            <person name="Getino M."/>
            <person name="Pursley I."/>
            <person name="Horton D.L."/>
            <person name="Alikhan N.F."/>
            <person name="Baker D."/>
            <person name="Gharbi K."/>
            <person name="Hall N."/>
            <person name="Watson M."/>
            <person name="Adriaenssens E.M."/>
            <person name="Foster-Nyarko E."/>
            <person name="Jarju S."/>
            <person name="Secka A."/>
            <person name="Antonio M."/>
            <person name="Oren A."/>
            <person name="Chaudhuri R.R."/>
            <person name="La Ragione R."/>
            <person name="Hildebrand F."/>
            <person name="Pallen M.J."/>
        </authorList>
    </citation>
    <scope>NUCLEOTIDE SEQUENCE</scope>
    <source>
        <strain evidence="8">ChiHjej13B12-12457</strain>
    </source>
</reference>
<evidence type="ECO:0000256" key="4">
    <source>
        <dbReference type="ARBA" id="ARBA00023136"/>
    </source>
</evidence>
<keyword evidence="4" id="KW-0472">Membrane</keyword>
<evidence type="ECO:0000259" key="7">
    <source>
        <dbReference type="Pfam" id="PF04357"/>
    </source>
</evidence>
<evidence type="ECO:0000256" key="5">
    <source>
        <dbReference type="SAM" id="Coils"/>
    </source>
</evidence>
<evidence type="ECO:0000313" key="9">
    <source>
        <dbReference type="Proteomes" id="UP000886744"/>
    </source>
</evidence>
<keyword evidence="3" id="KW-1133">Transmembrane helix</keyword>
<dbReference type="EMBL" id="DVHI01000072">
    <property type="protein sequence ID" value="HIR63015.1"/>
    <property type="molecule type" value="Genomic_DNA"/>
</dbReference>
<accession>A0A9D1E1B3</accession>
<keyword evidence="2" id="KW-0812">Transmembrane</keyword>
<dbReference type="GO" id="GO:0009306">
    <property type="term" value="P:protein secretion"/>
    <property type="evidence" value="ECO:0007669"/>
    <property type="project" value="InterPro"/>
</dbReference>
<sequence length="363" mass="40629">MDKQLGEVLRCSGNGNINLTLNPSRNLFDIRGDYTISEGSYHFVLSIQSRDFIIDEGGTISFNGDFRNTNLNIGATYRTKASISTLIADTTSVGNRRNVDCGIHLQGPLSNPELSFTIDIPDLDPITKGQVESALSTPDKIQKQFMALLISGSFVPDQQSGIINNSTILYSNASEILSNQFNNIFRQLDIPLDLGLNYQPGSTGGSWGMVDVAVSYQAFNNRLIINGNVGNDETSSNWAGDFDAEIKVDRQGKLRVTLFTRSADTYSNYLDNTQRSGFGITYQDEFDTFGDFWRNLFLSRKRREQYELQLLKEAEEELEKEAAEANIVKEEVLKPRENPMNFLEETGSVEYQEEDGDVKAEQP</sequence>
<dbReference type="Pfam" id="PF04357">
    <property type="entry name" value="TamB"/>
    <property type="match status" value="1"/>
</dbReference>